<proteinExistence type="predicted"/>
<dbReference type="OrthoDB" id="906876at2759"/>
<gene>
    <name evidence="1" type="ORF">PHMEG_0007139</name>
</gene>
<sequence length="97" mass="10947">MELYTTHEYKLKRSLKHKDKLQMLEYGDVPTYVSDKAWIKLTLEPRVVISVSLPKRGVGKTNVSYLSNEIGAEGIIAKPKIARGVKHLPFPTVLNVV</sequence>
<name>A0A225WM33_9STRA</name>
<organism evidence="1 2">
    <name type="scientific">Phytophthora megakarya</name>
    <dbReference type="NCBI Taxonomy" id="4795"/>
    <lineage>
        <taxon>Eukaryota</taxon>
        <taxon>Sar</taxon>
        <taxon>Stramenopiles</taxon>
        <taxon>Oomycota</taxon>
        <taxon>Peronosporomycetes</taxon>
        <taxon>Peronosporales</taxon>
        <taxon>Peronosporaceae</taxon>
        <taxon>Phytophthora</taxon>
    </lineage>
</organism>
<dbReference type="AlphaFoldDB" id="A0A225WM33"/>
<evidence type="ECO:0000313" key="2">
    <source>
        <dbReference type="Proteomes" id="UP000198211"/>
    </source>
</evidence>
<protein>
    <submittedName>
        <fullName evidence="1">Uncharacterized protein</fullName>
    </submittedName>
</protein>
<accession>A0A225WM33</accession>
<dbReference type="Proteomes" id="UP000198211">
    <property type="component" value="Unassembled WGS sequence"/>
</dbReference>
<evidence type="ECO:0000313" key="1">
    <source>
        <dbReference type="EMBL" id="OWZ18725.1"/>
    </source>
</evidence>
<comment type="caution">
    <text evidence="1">The sequence shown here is derived from an EMBL/GenBank/DDBJ whole genome shotgun (WGS) entry which is preliminary data.</text>
</comment>
<reference evidence="2" key="1">
    <citation type="submission" date="2017-03" db="EMBL/GenBank/DDBJ databases">
        <title>Phytopthora megakarya and P. palmivora, two closely related causual agents of cacao black pod achieved similar genome size and gene model numbers by different mechanisms.</title>
        <authorList>
            <person name="Ali S."/>
            <person name="Shao J."/>
            <person name="Larry D.J."/>
            <person name="Kronmiller B."/>
            <person name="Shen D."/>
            <person name="Strem M.D."/>
            <person name="Melnick R.L."/>
            <person name="Guiltinan M.J."/>
            <person name="Tyler B.M."/>
            <person name="Meinhardt L.W."/>
            <person name="Bailey B.A."/>
        </authorList>
    </citation>
    <scope>NUCLEOTIDE SEQUENCE [LARGE SCALE GENOMIC DNA]</scope>
    <source>
        <strain evidence="2">zdho120</strain>
    </source>
</reference>
<dbReference type="EMBL" id="NBNE01000547">
    <property type="protein sequence ID" value="OWZ18725.1"/>
    <property type="molecule type" value="Genomic_DNA"/>
</dbReference>
<keyword evidence="2" id="KW-1185">Reference proteome</keyword>